<comment type="caution">
    <text evidence="9">The sequence shown here is derived from an EMBL/GenBank/DDBJ whole genome shotgun (WGS) entry which is preliminary data.</text>
</comment>
<organism evidence="9 10">
    <name type="scientific">Clostridium ganghwense</name>
    <dbReference type="NCBI Taxonomy" id="312089"/>
    <lineage>
        <taxon>Bacteria</taxon>
        <taxon>Bacillati</taxon>
        <taxon>Bacillota</taxon>
        <taxon>Clostridia</taxon>
        <taxon>Eubacteriales</taxon>
        <taxon>Clostridiaceae</taxon>
        <taxon>Clostridium</taxon>
    </lineage>
</organism>
<dbReference type="Proteomes" id="UP001079657">
    <property type="component" value="Unassembled WGS sequence"/>
</dbReference>
<keyword evidence="4 7" id="KW-1133">Transmembrane helix</keyword>
<keyword evidence="6" id="KW-0175">Coiled coil</keyword>
<reference evidence="9" key="1">
    <citation type="submission" date="2022-12" db="EMBL/GenBank/DDBJ databases">
        <authorList>
            <person name="Wang J."/>
        </authorList>
    </citation>
    <scope>NUCLEOTIDE SEQUENCE</scope>
    <source>
        <strain evidence="9">HY-42-06</strain>
    </source>
</reference>
<dbReference type="CDD" id="cd01949">
    <property type="entry name" value="GGDEF"/>
    <property type="match status" value="1"/>
</dbReference>
<dbReference type="PROSITE" id="PS50887">
    <property type="entry name" value="GGDEF"/>
    <property type="match status" value="1"/>
</dbReference>
<evidence type="ECO:0000256" key="6">
    <source>
        <dbReference type="SAM" id="Coils"/>
    </source>
</evidence>
<evidence type="ECO:0000313" key="10">
    <source>
        <dbReference type="Proteomes" id="UP001079657"/>
    </source>
</evidence>
<keyword evidence="10" id="KW-1185">Reference proteome</keyword>
<dbReference type="InterPro" id="IPR033480">
    <property type="entry name" value="sCache_2"/>
</dbReference>
<dbReference type="InterPro" id="IPR000160">
    <property type="entry name" value="GGDEF_dom"/>
</dbReference>
<evidence type="ECO:0000256" key="1">
    <source>
        <dbReference type="ARBA" id="ARBA00004651"/>
    </source>
</evidence>
<dbReference type="Gene3D" id="3.30.70.270">
    <property type="match status" value="1"/>
</dbReference>
<dbReference type="SMART" id="SM01049">
    <property type="entry name" value="Cache_2"/>
    <property type="match status" value="1"/>
</dbReference>
<dbReference type="RefSeq" id="WP_268049935.1">
    <property type="nucleotide sequence ID" value="NZ_JAPQES010000003.1"/>
</dbReference>
<keyword evidence="3 7" id="KW-0812">Transmembrane</keyword>
<keyword evidence="2" id="KW-1003">Cell membrane</keyword>
<dbReference type="Gene3D" id="3.30.450.20">
    <property type="entry name" value="PAS domain"/>
    <property type="match status" value="1"/>
</dbReference>
<feature type="transmembrane region" description="Helical" evidence="7">
    <location>
        <begin position="12"/>
        <end position="32"/>
    </location>
</feature>
<protein>
    <submittedName>
        <fullName evidence="9">Diguanylate cyclase</fullName>
        <ecNumber evidence="9">2.7.7.65</ecNumber>
    </submittedName>
</protein>
<comment type="subcellular location">
    <subcellularLocation>
        <location evidence="1">Cell membrane</location>
        <topology evidence="1">Multi-pass membrane protein</topology>
    </subcellularLocation>
</comment>
<evidence type="ECO:0000259" key="8">
    <source>
        <dbReference type="PROSITE" id="PS50887"/>
    </source>
</evidence>
<sequence>MRKIRRSIVRSIFVHMITFVVITGLVLGYMWINREYSRFNDEAKILRNEYIQNQQILLKNEVNRIIEYIEFEKAQTEAKLKEDIVQKHLQDKICKRISQIRFGYNNDQYIFIVNYKGIELVNGMFPKVVGKNLWDLKDDNGIKFVQEEIMIAKQNPEGAFTKQNWFKKNSDKTSEKLYFVKAIPEWQWVIGTGIYTDEIEAVINAKRIEMEKEVKTRIIKISIIVLSLILLVGILAKIIKDLIDKSFKVFFSFFEKASSEYVEIDVDKIYYSELKQLANSANNMIKERNEIENKIKEMNNELKKISITDGLTGLYNHKYMYENLEKEIKRANEEQKPLSIIMLDIDHFKKVNDIYGHQCGDKVLETVAKCIETHVGQAGIVGRYGGEEFLSILPQQNLENTYKIAEKIRKEIKELIFDYKELRITISGGVVQLDIETPIELVKKADELLYSAKANGRDRIEI</sequence>
<keyword evidence="5 7" id="KW-0472">Membrane</keyword>
<keyword evidence="9" id="KW-0808">Transferase</keyword>
<dbReference type="InterPro" id="IPR050469">
    <property type="entry name" value="Diguanylate_Cyclase"/>
</dbReference>
<dbReference type="PANTHER" id="PTHR45138">
    <property type="entry name" value="REGULATORY COMPONENTS OF SENSORY TRANSDUCTION SYSTEM"/>
    <property type="match status" value="1"/>
</dbReference>
<feature type="coiled-coil region" evidence="6">
    <location>
        <begin position="395"/>
        <end position="425"/>
    </location>
</feature>
<evidence type="ECO:0000256" key="5">
    <source>
        <dbReference type="ARBA" id="ARBA00023136"/>
    </source>
</evidence>
<gene>
    <name evidence="9" type="ORF">OXH55_10655</name>
</gene>
<dbReference type="PANTHER" id="PTHR45138:SF9">
    <property type="entry name" value="DIGUANYLATE CYCLASE DGCM-RELATED"/>
    <property type="match status" value="1"/>
</dbReference>
<dbReference type="Pfam" id="PF00990">
    <property type="entry name" value="GGDEF"/>
    <property type="match status" value="1"/>
</dbReference>
<evidence type="ECO:0000256" key="2">
    <source>
        <dbReference type="ARBA" id="ARBA00022475"/>
    </source>
</evidence>
<keyword evidence="9" id="KW-0548">Nucleotidyltransferase</keyword>
<dbReference type="EC" id="2.7.7.65" evidence="9"/>
<feature type="domain" description="GGDEF" evidence="8">
    <location>
        <begin position="336"/>
        <end position="462"/>
    </location>
</feature>
<evidence type="ECO:0000313" key="9">
    <source>
        <dbReference type="EMBL" id="MCY6371093.1"/>
    </source>
</evidence>
<dbReference type="EMBL" id="JAPQES010000003">
    <property type="protein sequence ID" value="MCY6371093.1"/>
    <property type="molecule type" value="Genomic_DNA"/>
</dbReference>
<dbReference type="Pfam" id="PF17200">
    <property type="entry name" value="sCache_2"/>
    <property type="match status" value="1"/>
</dbReference>
<evidence type="ECO:0000256" key="3">
    <source>
        <dbReference type="ARBA" id="ARBA00022692"/>
    </source>
</evidence>
<dbReference type="SUPFAM" id="SSF55073">
    <property type="entry name" value="Nucleotide cyclase"/>
    <property type="match status" value="1"/>
</dbReference>
<dbReference type="InterPro" id="IPR029787">
    <property type="entry name" value="Nucleotide_cyclase"/>
</dbReference>
<dbReference type="InterPro" id="IPR043128">
    <property type="entry name" value="Rev_trsase/Diguanyl_cyclase"/>
</dbReference>
<name>A0ABT4CPV2_9CLOT</name>
<dbReference type="SMART" id="SM00267">
    <property type="entry name" value="GGDEF"/>
    <property type="match status" value="1"/>
</dbReference>
<evidence type="ECO:0000256" key="7">
    <source>
        <dbReference type="SAM" id="Phobius"/>
    </source>
</evidence>
<accession>A0ABT4CPV2</accession>
<dbReference type="GO" id="GO:0052621">
    <property type="term" value="F:diguanylate cyclase activity"/>
    <property type="evidence" value="ECO:0007669"/>
    <property type="project" value="UniProtKB-EC"/>
</dbReference>
<evidence type="ECO:0000256" key="4">
    <source>
        <dbReference type="ARBA" id="ARBA00022989"/>
    </source>
</evidence>
<feature type="coiled-coil region" evidence="6">
    <location>
        <begin position="274"/>
        <end position="334"/>
    </location>
</feature>
<dbReference type="NCBIfam" id="TIGR00254">
    <property type="entry name" value="GGDEF"/>
    <property type="match status" value="1"/>
</dbReference>
<proteinExistence type="predicted"/>